<feature type="transmembrane region" description="Helical" evidence="8">
    <location>
        <begin position="323"/>
        <end position="346"/>
    </location>
</feature>
<feature type="transmembrane region" description="Helical" evidence="8">
    <location>
        <begin position="123"/>
        <end position="148"/>
    </location>
</feature>
<keyword evidence="3" id="KW-1003">Cell membrane</keyword>
<dbReference type="RefSeq" id="WP_002645732.1">
    <property type="nucleotide sequence ID" value="NZ_CP042910.1"/>
</dbReference>
<name>A0ABX5YSN8_9PLAN</name>
<feature type="transmembrane region" description="Helical" evidence="8">
    <location>
        <begin position="420"/>
        <end position="438"/>
    </location>
</feature>
<evidence type="ECO:0000256" key="5">
    <source>
        <dbReference type="ARBA" id="ARBA00022989"/>
    </source>
</evidence>
<evidence type="ECO:0000256" key="8">
    <source>
        <dbReference type="SAM" id="Phobius"/>
    </source>
</evidence>
<evidence type="ECO:0000256" key="1">
    <source>
        <dbReference type="ARBA" id="ARBA00004651"/>
    </source>
</evidence>
<evidence type="ECO:0000256" key="2">
    <source>
        <dbReference type="ARBA" id="ARBA00022448"/>
    </source>
</evidence>
<feature type="transmembrane region" description="Helical" evidence="8">
    <location>
        <begin position="198"/>
        <end position="219"/>
    </location>
</feature>
<feature type="transmembrane region" description="Helical" evidence="8">
    <location>
        <begin position="459"/>
        <end position="482"/>
    </location>
</feature>
<evidence type="ECO:0000256" key="7">
    <source>
        <dbReference type="ARBA" id="ARBA00049663"/>
    </source>
</evidence>
<keyword evidence="10" id="KW-1185">Reference proteome</keyword>
<reference evidence="9 10" key="1">
    <citation type="submission" date="2019-08" db="EMBL/GenBank/DDBJ databases">
        <title>Deep-cultivation of Planctomycetes and their phenomic and genomic characterization uncovers novel biology.</title>
        <authorList>
            <person name="Wiegand S."/>
            <person name="Jogler M."/>
            <person name="Boedeker C."/>
            <person name="Pinto D."/>
            <person name="Vollmers J."/>
            <person name="Rivas-Marin E."/>
            <person name="Kohn T."/>
            <person name="Peeters S.H."/>
            <person name="Heuer A."/>
            <person name="Rast P."/>
            <person name="Oberbeckmann S."/>
            <person name="Bunk B."/>
            <person name="Jeske O."/>
            <person name="Meyerdierks A."/>
            <person name="Storesund J.E."/>
            <person name="Kallscheuer N."/>
            <person name="Luecker S."/>
            <person name="Lage O.M."/>
            <person name="Pohl T."/>
            <person name="Merkel B.J."/>
            <person name="Hornburger P."/>
            <person name="Mueller R.-W."/>
            <person name="Bruemmer F."/>
            <person name="Labrenz M."/>
            <person name="Spormann A.M."/>
            <person name="Op den Camp H."/>
            <person name="Overmann J."/>
            <person name="Amann R."/>
            <person name="Jetten M.S.M."/>
            <person name="Mascher T."/>
            <person name="Medema M.H."/>
            <person name="Devos D.P."/>
            <person name="Kaster A.-K."/>
            <person name="Ovreas L."/>
            <person name="Rohde M."/>
            <person name="Galperin M.Y."/>
            <person name="Jogler C."/>
        </authorList>
    </citation>
    <scope>NUCLEOTIDE SEQUENCE [LARGE SCALE GENOMIC DNA]</scope>
    <source>
        <strain evidence="9 10">DSM 8797</strain>
    </source>
</reference>
<accession>A0ABX5YSN8</accession>
<feature type="transmembrane region" description="Helical" evidence="8">
    <location>
        <begin position="20"/>
        <end position="40"/>
    </location>
</feature>
<sequence>MLENSPFILSAIRFNKLFSYLDEPFVILAIGISIVIGMIIFLRINAFLALITAAMVVSLLGPESAEGINRMKRVAIAFGDSVSGIGIVIALAAIIGKCMMDSGAADRIVRTFLKALGEKNASFALMGSGFVLAVPVFFDTVFYLLIPLARSLYRSTHRNYLLYIMAIAAGGAITHTLVPPTPGPLAMAEYLGVDLGKMIFVGVLVALPAALVGILYGKFSNHMMDIPMRDVAEHKEPDPLEEHELPSLFVSLLPIVLPVLMITANTLVNSLVDANIGPQKLLTNIAPYTTIIGDANFALLVATAISLIILLRQRSMTLLQLSATVEQALMSGGVIILITAGGGAFGKMLTVAKIGPAIQEMFSNESGGTGLSFLFLGFGIAALLKVAQGSSTVAMITTSAMLSAMLTTNTVNPISLGFDPVYLATAIGAGSLIGSWMNDSGFWIFCKMSGLTEAEALKSWTPLLFVMGCTSMATTILLSIVWPMS</sequence>
<evidence type="ECO:0000313" key="10">
    <source>
        <dbReference type="Proteomes" id="UP000322887"/>
    </source>
</evidence>
<evidence type="ECO:0000256" key="4">
    <source>
        <dbReference type="ARBA" id="ARBA00022692"/>
    </source>
</evidence>
<dbReference type="InterPro" id="IPR003474">
    <property type="entry name" value="Glcn_transporter"/>
</dbReference>
<proteinExistence type="inferred from homology"/>
<dbReference type="PANTHER" id="PTHR30354">
    <property type="entry name" value="GNT FAMILY GLUCONATE TRANSPORTER"/>
    <property type="match status" value="1"/>
</dbReference>
<keyword evidence="4 8" id="KW-0812">Transmembrane</keyword>
<dbReference type="EMBL" id="CP042910">
    <property type="protein sequence ID" value="QEG18666.1"/>
    <property type="molecule type" value="Genomic_DNA"/>
</dbReference>
<dbReference type="Pfam" id="PF02447">
    <property type="entry name" value="GntP_permease"/>
    <property type="match status" value="1"/>
</dbReference>
<evidence type="ECO:0000313" key="9">
    <source>
        <dbReference type="EMBL" id="QEG18666.1"/>
    </source>
</evidence>
<protein>
    <submittedName>
        <fullName evidence="9">Gnt-II system L-idonate transporter</fullName>
    </submittedName>
</protein>
<comment type="similarity">
    <text evidence="7">Belongs to the GntP permease family.</text>
</comment>
<feature type="transmembrane region" description="Helical" evidence="8">
    <location>
        <begin position="248"/>
        <end position="268"/>
    </location>
</feature>
<gene>
    <name evidence="9" type="primary">idnT</name>
    <name evidence="9" type="ORF">GmarT_45560</name>
</gene>
<comment type="subcellular location">
    <subcellularLocation>
        <location evidence="1">Cell membrane</location>
        <topology evidence="1">Multi-pass membrane protein</topology>
    </subcellularLocation>
</comment>
<keyword evidence="5 8" id="KW-1133">Transmembrane helix</keyword>
<evidence type="ECO:0000256" key="6">
    <source>
        <dbReference type="ARBA" id="ARBA00023136"/>
    </source>
</evidence>
<keyword evidence="6 8" id="KW-0472">Membrane</keyword>
<feature type="transmembrane region" description="Helical" evidence="8">
    <location>
        <begin position="74"/>
        <end position="95"/>
    </location>
</feature>
<feature type="transmembrane region" description="Helical" evidence="8">
    <location>
        <begin position="366"/>
        <end position="384"/>
    </location>
</feature>
<dbReference type="PANTHER" id="PTHR30354:SF22">
    <property type="entry name" value="HIGH-AFFINITY GLUCONATE TRANSPORTER"/>
    <property type="match status" value="1"/>
</dbReference>
<feature type="transmembrane region" description="Helical" evidence="8">
    <location>
        <begin position="160"/>
        <end position="178"/>
    </location>
</feature>
<organism evidence="9 10">
    <name type="scientific">Gimesia maris</name>
    <dbReference type="NCBI Taxonomy" id="122"/>
    <lineage>
        <taxon>Bacteria</taxon>
        <taxon>Pseudomonadati</taxon>
        <taxon>Planctomycetota</taxon>
        <taxon>Planctomycetia</taxon>
        <taxon>Planctomycetales</taxon>
        <taxon>Planctomycetaceae</taxon>
        <taxon>Gimesia</taxon>
    </lineage>
</organism>
<dbReference type="Proteomes" id="UP000322887">
    <property type="component" value="Chromosome"/>
</dbReference>
<feature type="transmembrane region" description="Helical" evidence="8">
    <location>
        <begin position="288"/>
        <end position="311"/>
    </location>
</feature>
<keyword evidence="2" id="KW-0813">Transport</keyword>
<dbReference type="GeneID" id="98649023"/>
<evidence type="ECO:0000256" key="3">
    <source>
        <dbReference type="ARBA" id="ARBA00022475"/>
    </source>
</evidence>